<accession>A0A8S5MCI8</accession>
<protein>
    <submittedName>
        <fullName evidence="2">43 kDa tail protein</fullName>
    </submittedName>
</protein>
<dbReference type="EMBL" id="BK014873">
    <property type="protein sequence ID" value="DAD79799.1"/>
    <property type="molecule type" value="Genomic_DNA"/>
</dbReference>
<proteinExistence type="predicted"/>
<evidence type="ECO:0000259" key="1">
    <source>
        <dbReference type="Pfam" id="PF24032"/>
    </source>
</evidence>
<feature type="domain" description="YqbQ/XkdQ" evidence="1">
    <location>
        <begin position="22"/>
        <end position="314"/>
    </location>
</feature>
<dbReference type="Pfam" id="PF24032">
    <property type="entry name" value="YQBQ"/>
    <property type="match status" value="1"/>
</dbReference>
<name>A0A8S5MCI8_9CAUD</name>
<sequence length="318" mass="35623">MKVLCEHDKTIIDMTGTCTQIAFTESLNEGASSIELKYVKAGLILDNGDVIRISGKDEKDGIFFGMIFKVSVDEKEEVTIKAYDQLRYLKAKDIVVLENPTLSEIVKYACKKMSLKVGSVADTKLKLKTIARYDKTYLDLISDAIKDTLVISGAKDYYVLRENYGQVDLINAKDLELPLVLGNGSLATSYSYEKSIDDDYYNIVKILYKDEGLGKNELVTSSDKEAVNRFGILQYLEFSNGISKKDIAGKRAEDLLKLYNKEKESLKLECVGDFSIRAGNSIYANIEDIKLGKRLIIKSVTHKFLPIHTMSIEVITNG</sequence>
<organism evidence="2">
    <name type="scientific">Myoviridae sp. ctj9o3</name>
    <dbReference type="NCBI Taxonomy" id="2826688"/>
    <lineage>
        <taxon>Viruses</taxon>
        <taxon>Duplodnaviria</taxon>
        <taxon>Heunggongvirae</taxon>
        <taxon>Uroviricota</taxon>
        <taxon>Caudoviricetes</taxon>
    </lineage>
</organism>
<dbReference type="SUPFAM" id="SSF69279">
    <property type="entry name" value="Phage tail proteins"/>
    <property type="match status" value="1"/>
</dbReference>
<dbReference type="InterPro" id="IPR056937">
    <property type="entry name" value="YqbQ/XkdQ"/>
</dbReference>
<evidence type="ECO:0000313" key="2">
    <source>
        <dbReference type="EMBL" id="DAD79799.1"/>
    </source>
</evidence>
<reference evidence="2" key="1">
    <citation type="journal article" date="2021" name="Proc. Natl. Acad. Sci. U.S.A.">
        <title>A Catalog of Tens of Thousands of Viruses from Human Metagenomes Reveals Hidden Associations with Chronic Diseases.</title>
        <authorList>
            <person name="Tisza M.J."/>
            <person name="Buck C.B."/>
        </authorList>
    </citation>
    <scope>NUCLEOTIDE SEQUENCE</scope>
    <source>
        <strain evidence="2">Ctj9o3</strain>
    </source>
</reference>